<evidence type="ECO:0000259" key="1">
    <source>
        <dbReference type="Pfam" id="PF05117"/>
    </source>
</evidence>
<keyword evidence="3" id="KW-1185">Reference proteome</keyword>
<dbReference type="AlphaFoldDB" id="A0A4R0P8U0"/>
<evidence type="ECO:0000313" key="3">
    <source>
        <dbReference type="Proteomes" id="UP000291485"/>
    </source>
</evidence>
<protein>
    <submittedName>
        <fullName evidence="2">DUF695 domain-containing protein</fullName>
    </submittedName>
</protein>
<sequence>MSFLKKIFGSKEEPVKSNQDFWNWFQQNAESFFKVVKDGHNIEKDFFDKLSPKLKELKDGFYFLAGMVNNETAELVLTADGIISNIAFVEDLVADAPKIKGWLFTALKPALNIADVNIKMGDLNFNKDNLSFYYTEKANFPDEIDVSVIHSDFNEENKDHITNGTYIFLDNFLGELNFATTIDKISVIGKDQATQELIPIEKLKDFLIWREKEFIERYDGIRHDTENDQYNMLEATLKNGNPLLAVVNTDLLNWDSKASHPWILNIEVKFSANENGMPNKTDYQLLNDFEDEILSLLKDSDGYLNIGRETANGIREIFFACKDFRKPSKVMHEIEIRYADKFDISHEIYRDKYWKSFDRFKGN</sequence>
<dbReference type="InterPro" id="IPR016097">
    <property type="entry name" value="DUF695"/>
</dbReference>
<accession>A0A4R0P8U0</accession>
<evidence type="ECO:0000313" key="2">
    <source>
        <dbReference type="EMBL" id="TCD11097.1"/>
    </source>
</evidence>
<dbReference type="Pfam" id="PF05117">
    <property type="entry name" value="DUF695"/>
    <property type="match status" value="1"/>
</dbReference>
<organism evidence="2 3">
    <name type="scientific">Pedobacter frigidisoli</name>
    <dbReference type="NCBI Taxonomy" id="2530455"/>
    <lineage>
        <taxon>Bacteria</taxon>
        <taxon>Pseudomonadati</taxon>
        <taxon>Bacteroidota</taxon>
        <taxon>Sphingobacteriia</taxon>
        <taxon>Sphingobacteriales</taxon>
        <taxon>Sphingobacteriaceae</taxon>
        <taxon>Pedobacter</taxon>
    </lineage>
</organism>
<reference evidence="2 3" key="1">
    <citation type="submission" date="2019-02" db="EMBL/GenBank/DDBJ databases">
        <title>Pedobacter sp. RP-3-11 sp. nov., isolated from Arctic soil.</title>
        <authorList>
            <person name="Dahal R.H."/>
        </authorList>
    </citation>
    <scope>NUCLEOTIDE SEQUENCE [LARGE SCALE GENOMIC DNA]</scope>
    <source>
        <strain evidence="2 3">RP-3-11</strain>
    </source>
</reference>
<dbReference type="Proteomes" id="UP000291485">
    <property type="component" value="Unassembled WGS sequence"/>
</dbReference>
<dbReference type="RefSeq" id="WP_131557117.1">
    <property type="nucleotide sequence ID" value="NZ_SJSN01000004.1"/>
</dbReference>
<proteinExistence type="predicted"/>
<comment type="caution">
    <text evidence="2">The sequence shown here is derived from an EMBL/GenBank/DDBJ whole genome shotgun (WGS) entry which is preliminary data.</text>
</comment>
<name>A0A4R0P8U0_9SPHI</name>
<dbReference type="EMBL" id="SJSN01000004">
    <property type="protein sequence ID" value="TCD11097.1"/>
    <property type="molecule type" value="Genomic_DNA"/>
</dbReference>
<gene>
    <name evidence="2" type="ORF">EZ449_06280</name>
</gene>
<feature type="domain" description="DUF695" evidence="1">
    <location>
        <begin position="239"/>
        <end position="358"/>
    </location>
</feature>
<dbReference type="OrthoDB" id="9151249at2"/>